<reference evidence="1 2" key="1">
    <citation type="submission" date="2011-03" db="EMBL/GenBank/DDBJ databases">
        <title>Deep-sequencing identification of multiple resistance mechanism for the high antibiotic-resistance strain Streptococcus suis R61.</title>
        <authorList>
            <person name="Hu P."/>
            <person name="Yang M."/>
            <person name="Jin M."/>
            <person name="Xiao J."/>
        </authorList>
    </citation>
    <scope>NUCLEOTIDE SEQUENCE [LARGE SCALE GENOMIC DNA]</scope>
    <source>
        <strain evidence="1 2">R61</strain>
    </source>
</reference>
<evidence type="ECO:0000313" key="2">
    <source>
        <dbReference type="Proteomes" id="UP000004014"/>
    </source>
</evidence>
<name>A0AA87F906_STRSU</name>
<protein>
    <submittedName>
        <fullName evidence="1">Uncharacterized protein</fullName>
    </submittedName>
</protein>
<accession>A0AA87F906</accession>
<sequence>MSPREATNRKEKVQVRVRFDFYIRTCPKDCVKKINIDLTPIASAPNFLFSLCPFNGLCIIDYVKKTFDFRRWHYF</sequence>
<evidence type="ECO:0000313" key="1">
    <source>
        <dbReference type="EMBL" id="EHC03313.1"/>
    </source>
</evidence>
<dbReference type="EMBL" id="AEYY01000021">
    <property type="protein sequence ID" value="EHC03313.1"/>
    <property type="molecule type" value="Genomic_DNA"/>
</dbReference>
<proteinExistence type="predicted"/>
<dbReference type="AlphaFoldDB" id="A0AA87F906"/>
<dbReference type="Proteomes" id="UP000004014">
    <property type="component" value="Unassembled WGS sequence"/>
</dbReference>
<comment type="caution">
    <text evidence="1">The sequence shown here is derived from an EMBL/GenBank/DDBJ whole genome shotgun (WGS) entry which is preliminary data.</text>
</comment>
<organism evidence="1 2">
    <name type="scientific">Streptococcus suis R61</name>
    <dbReference type="NCBI Taxonomy" id="996306"/>
    <lineage>
        <taxon>Bacteria</taxon>
        <taxon>Bacillati</taxon>
        <taxon>Bacillota</taxon>
        <taxon>Bacilli</taxon>
        <taxon>Lactobacillales</taxon>
        <taxon>Streptococcaceae</taxon>
        <taxon>Streptococcus</taxon>
    </lineage>
</organism>
<gene>
    <name evidence="1" type="ORF">SSUR61_0710</name>
</gene>